<evidence type="ECO:0000256" key="10">
    <source>
        <dbReference type="PROSITE-ProRule" id="PRU00282"/>
    </source>
</evidence>
<keyword evidence="5" id="KW-0677">Repeat</keyword>
<evidence type="ECO:0008006" key="15">
    <source>
        <dbReference type="Google" id="ProtNLM"/>
    </source>
</evidence>
<evidence type="ECO:0000256" key="7">
    <source>
        <dbReference type="ARBA" id="ARBA00022989"/>
    </source>
</evidence>
<dbReference type="AlphaFoldDB" id="A0ABD3NIP3"/>
<dbReference type="GO" id="GO:0005743">
    <property type="term" value="C:mitochondrial inner membrane"/>
    <property type="evidence" value="ECO:0007669"/>
    <property type="project" value="UniProtKB-SubCell"/>
</dbReference>
<evidence type="ECO:0000256" key="1">
    <source>
        <dbReference type="ARBA" id="ARBA00004448"/>
    </source>
</evidence>
<gene>
    <name evidence="13" type="ORF">HJC23_011731</name>
</gene>
<keyword evidence="8" id="KW-0496">Mitochondrion</keyword>
<keyword evidence="3 11" id="KW-0813">Transport</keyword>
<dbReference type="PROSITE" id="PS50920">
    <property type="entry name" value="SOLCAR"/>
    <property type="match status" value="3"/>
</dbReference>
<feature type="repeat" description="Solcar" evidence="10">
    <location>
        <begin position="220"/>
        <end position="305"/>
    </location>
</feature>
<evidence type="ECO:0000256" key="6">
    <source>
        <dbReference type="ARBA" id="ARBA00022792"/>
    </source>
</evidence>
<dbReference type="SUPFAM" id="SSF103506">
    <property type="entry name" value="Mitochondrial carrier"/>
    <property type="match status" value="1"/>
</dbReference>
<feature type="repeat" description="Solcar" evidence="10">
    <location>
        <begin position="425"/>
        <end position="509"/>
    </location>
</feature>
<feature type="transmembrane region" description="Helical" evidence="12">
    <location>
        <begin position="326"/>
        <end position="344"/>
    </location>
</feature>
<evidence type="ECO:0000256" key="12">
    <source>
        <dbReference type="SAM" id="Phobius"/>
    </source>
</evidence>
<evidence type="ECO:0000256" key="11">
    <source>
        <dbReference type="RuleBase" id="RU000488"/>
    </source>
</evidence>
<evidence type="ECO:0000313" key="14">
    <source>
        <dbReference type="Proteomes" id="UP001516023"/>
    </source>
</evidence>
<dbReference type="Proteomes" id="UP001516023">
    <property type="component" value="Unassembled WGS sequence"/>
</dbReference>
<comment type="similarity">
    <text evidence="2 11">Belongs to the mitochondrial carrier (TC 2.A.29) family.</text>
</comment>
<feature type="repeat" description="Solcar" evidence="10">
    <location>
        <begin position="324"/>
        <end position="409"/>
    </location>
</feature>
<keyword evidence="14" id="KW-1185">Reference proteome</keyword>
<protein>
    <recommendedName>
        <fullName evidence="15">Mitochondrial carrier protein</fullName>
    </recommendedName>
</protein>
<sequence>MTNPIVLLDKRQRTYKNGKTSTPNYAMTGYKPKGARSPNLDTMGALAILAMGAAIRIIIFPLAFVSAAKNPTSTSFCHLPPRSLILKSLTARSNVHVTGNKHRSQGGILHASILPRPPSATLDGSLGEESAEDVTRNMLLPGDHQDIVSPRLCNAGIHHVAADPISSGVAIEIDHVLGKEMQLKSQEQSETQPLNDYLAITGITLFVSLAVGTVLSYSPPGCWRYYLAGGICASTSHAITTPIDVVKTRQQVDPLLRQKSMWQATLEIVKAGGPLALLAGLGPTFIGYLIEGGVKFGVYEVSKPATQRFVAAMAAFFSTPSLDSRILSLVLCGLISGTAASLMLSPMEALRIRMVSDAEFSDKNLVDAGATMIRKEGVQSLLKGLPAMLWKQVPYTITKNASFDLFTTWLYGIWRAMGHAVTANTKFAIPLVSALAAAVLSCISSHPGDMLLSLVNAHEGSKRTRDFAKDIMNGKDGVRGFFVGIKPRFLHVLVIVTVQLMIYEFVKRLVGIAATGMG</sequence>
<organism evidence="13 14">
    <name type="scientific">Cyclotella cryptica</name>
    <dbReference type="NCBI Taxonomy" id="29204"/>
    <lineage>
        <taxon>Eukaryota</taxon>
        <taxon>Sar</taxon>
        <taxon>Stramenopiles</taxon>
        <taxon>Ochrophyta</taxon>
        <taxon>Bacillariophyta</taxon>
        <taxon>Coscinodiscophyceae</taxon>
        <taxon>Thalassiosirophycidae</taxon>
        <taxon>Stephanodiscales</taxon>
        <taxon>Stephanodiscaceae</taxon>
        <taxon>Cyclotella</taxon>
    </lineage>
</organism>
<reference evidence="13 14" key="1">
    <citation type="journal article" date="2020" name="G3 (Bethesda)">
        <title>Improved Reference Genome for Cyclotella cryptica CCMP332, a Model for Cell Wall Morphogenesis, Salinity Adaptation, and Lipid Production in Diatoms (Bacillariophyta).</title>
        <authorList>
            <person name="Roberts W.R."/>
            <person name="Downey K.M."/>
            <person name="Ruck E.C."/>
            <person name="Traller J.C."/>
            <person name="Alverson A.J."/>
        </authorList>
    </citation>
    <scope>NUCLEOTIDE SEQUENCE [LARGE SCALE GENOMIC DNA]</scope>
    <source>
        <strain evidence="13 14">CCMP332</strain>
    </source>
</reference>
<keyword evidence="9 10" id="KW-0472">Membrane</keyword>
<dbReference type="InterPro" id="IPR023395">
    <property type="entry name" value="MCP_dom_sf"/>
</dbReference>
<keyword evidence="4 10" id="KW-0812">Transmembrane</keyword>
<comment type="subcellular location">
    <subcellularLocation>
        <location evidence="1">Mitochondrion inner membrane</location>
        <topology evidence="1">Multi-pass membrane protein</topology>
    </subcellularLocation>
</comment>
<dbReference type="PANTHER" id="PTHR45671">
    <property type="entry name" value="SOLUTE CARRIER FAMILY 25 (MITOCHONDRIAL CARRIER PHOSPHATE CARRIER), MEMBER 3, LIKE-RELATED-RELATED"/>
    <property type="match status" value="1"/>
</dbReference>
<dbReference type="EMBL" id="JABMIG020000530">
    <property type="protein sequence ID" value="KAL3775818.1"/>
    <property type="molecule type" value="Genomic_DNA"/>
</dbReference>
<feature type="transmembrane region" description="Helical" evidence="12">
    <location>
        <begin position="267"/>
        <end position="290"/>
    </location>
</feature>
<evidence type="ECO:0000256" key="8">
    <source>
        <dbReference type="ARBA" id="ARBA00023128"/>
    </source>
</evidence>
<comment type="caution">
    <text evidence="13">The sequence shown here is derived from an EMBL/GenBank/DDBJ whole genome shotgun (WGS) entry which is preliminary data.</text>
</comment>
<evidence type="ECO:0000256" key="3">
    <source>
        <dbReference type="ARBA" id="ARBA00022448"/>
    </source>
</evidence>
<evidence type="ECO:0000256" key="9">
    <source>
        <dbReference type="ARBA" id="ARBA00023136"/>
    </source>
</evidence>
<feature type="transmembrane region" description="Helical" evidence="12">
    <location>
        <begin position="43"/>
        <end position="65"/>
    </location>
</feature>
<name>A0ABD3NIP3_9STRA</name>
<dbReference type="Gene3D" id="1.50.40.10">
    <property type="entry name" value="Mitochondrial carrier domain"/>
    <property type="match status" value="1"/>
</dbReference>
<evidence type="ECO:0000256" key="5">
    <source>
        <dbReference type="ARBA" id="ARBA00022737"/>
    </source>
</evidence>
<accession>A0ABD3NIP3</accession>
<keyword evidence="6" id="KW-0999">Mitochondrion inner membrane</keyword>
<dbReference type="Pfam" id="PF00153">
    <property type="entry name" value="Mito_carr"/>
    <property type="match status" value="3"/>
</dbReference>
<dbReference type="InterPro" id="IPR018108">
    <property type="entry name" value="MCP_transmembrane"/>
</dbReference>
<evidence type="ECO:0000256" key="4">
    <source>
        <dbReference type="ARBA" id="ARBA00022692"/>
    </source>
</evidence>
<dbReference type="InterPro" id="IPR044677">
    <property type="entry name" value="SLC25A3/Pic2/Mir1-like"/>
</dbReference>
<feature type="transmembrane region" description="Helical" evidence="12">
    <location>
        <begin position="489"/>
        <end position="506"/>
    </location>
</feature>
<keyword evidence="7 12" id="KW-1133">Transmembrane helix</keyword>
<evidence type="ECO:0000256" key="2">
    <source>
        <dbReference type="ARBA" id="ARBA00006375"/>
    </source>
</evidence>
<dbReference type="PANTHER" id="PTHR45671:SF12">
    <property type="entry name" value="MITOCHONDRIAL PHOSPHATE CARRIER PROTEIN"/>
    <property type="match status" value="1"/>
</dbReference>
<proteinExistence type="inferred from homology"/>
<evidence type="ECO:0000313" key="13">
    <source>
        <dbReference type="EMBL" id="KAL3775818.1"/>
    </source>
</evidence>